<dbReference type="RefSeq" id="WP_132193591.1">
    <property type="nucleotide sequence ID" value="NZ_SLWM01000018.1"/>
</dbReference>
<feature type="transmembrane region" description="Helical" evidence="2">
    <location>
        <begin position="42"/>
        <end position="62"/>
    </location>
</feature>
<name>A0ABY2BCN3_9ACTN</name>
<organism evidence="3 4">
    <name type="scientific">Kribbella orskensis</name>
    <dbReference type="NCBI Taxonomy" id="2512216"/>
    <lineage>
        <taxon>Bacteria</taxon>
        <taxon>Bacillati</taxon>
        <taxon>Actinomycetota</taxon>
        <taxon>Actinomycetes</taxon>
        <taxon>Propionibacteriales</taxon>
        <taxon>Kribbellaceae</taxon>
        <taxon>Kribbella</taxon>
    </lineage>
</organism>
<evidence type="ECO:0000313" key="3">
    <source>
        <dbReference type="EMBL" id="TCO15592.1"/>
    </source>
</evidence>
<evidence type="ECO:0008006" key="5">
    <source>
        <dbReference type="Google" id="ProtNLM"/>
    </source>
</evidence>
<keyword evidence="4" id="KW-1185">Reference proteome</keyword>
<accession>A0ABY2BCN3</accession>
<evidence type="ECO:0000313" key="4">
    <source>
        <dbReference type="Proteomes" id="UP000295818"/>
    </source>
</evidence>
<proteinExistence type="predicted"/>
<feature type="region of interest" description="Disordered" evidence="1">
    <location>
        <begin position="66"/>
        <end position="89"/>
    </location>
</feature>
<comment type="caution">
    <text evidence="3">The sequence shown here is derived from an EMBL/GenBank/DDBJ whole genome shotgun (WGS) entry which is preliminary data.</text>
</comment>
<sequence length="349" mass="36855">MNPTDKVDDLLAKAGAQWRADQPSAPEPDLDRMLHHKRPRRWVPALAAASVAAIATAALTVLPGGSEPSVAPSTEKPAVAQGNGSDPDTVLVRNGDRVEMSGEVIAAPGKSPIYCAPHAEVAIGYPSGKEPAPTCSADISVKLIGVDLDRLADTSTIKGVRSGQARLVGIWQDRTVTVQEQTAPTVVTATPSPRKDAVPCPTPSGGWPLIASNIDRPEVSQWLAARADQIDNPAMLYPEGASRTKPMVVRIGVAHGDLGTFRREFEKVYQGNLCVVRATFSQEDIENIQNALSPLHQQKLGITGSSGPGLEGGDKVHVSLLVFDEKTRAALAPIGLDKLALNPAVTPLR</sequence>
<protein>
    <recommendedName>
        <fullName evidence="5">LigA protein</fullName>
    </recommendedName>
</protein>
<evidence type="ECO:0000256" key="2">
    <source>
        <dbReference type="SAM" id="Phobius"/>
    </source>
</evidence>
<dbReference type="Proteomes" id="UP000295818">
    <property type="component" value="Unassembled WGS sequence"/>
</dbReference>
<keyword evidence="2" id="KW-1133">Transmembrane helix</keyword>
<reference evidence="3 4" key="1">
    <citation type="journal article" date="2015" name="Stand. Genomic Sci.">
        <title>Genomic Encyclopedia of Bacterial and Archaeal Type Strains, Phase III: the genomes of soil and plant-associated and newly described type strains.</title>
        <authorList>
            <person name="Whitman W.B."/>
            <person name="Woyke T."/>
            <person name="Klenk H.P."/>
            <person name="Zhou Y."/>
            <person name="Lilburn T.G."/>
            <person name="Beck B.J."/>
            <person name="De Vos P."/>
            <person name="Vandamme P."/>
            <person name="Eisen J.A."/>
            <person name="Garrity G."/>
            <person name="Hugenholtz P."/>
            <person name="Kyrpides N.C."/>
        </authorList>
    </citation>
    <scope>NUCLEOTIDE SEQUENCE [LARGE SCALE GENOMIC DNA]</scope>
    <source>
        <strain evidence="3 4">VKM Ac-2538</strain>
    </source>
</reference>
<evidence type="ECO:0000256" key="1">
    <source>
        <dbReference type="SAM" id="MobiDB-lite"/>
    </source>
</evidence>
<dbReference type="EMBL" id="SLWM01000018">
    <property type="protein sequence ID" value="TCO15592.1"/>
    <property type="molecule type" value="Genomic_DNA"/>
</dbReference>
<keyword evidence="2" id="KW-0472">Membrane</keyword>
<keyword evidence="2" id="KW-0812">Transmembrane</keyword>
<gene>
    <name evidence="3" type="ORF">EV644_118136</name>
</gene>